<protein>
    <submittedName>
        <fullName evidence="1">Uncharacterized protein</fullName>
    </submittedName>
</protein>
<keyword evidence="2" id="KW-1185">Reference proteome</keyword>
<dbReference type="HOGENOM" id="CLU_1365797_0_0_10"/>
<gene>
    <name evidence="1" type="ordered locus">ZPR_3480</name>
</gene>
<organism evidence="1 2">
    <name type="scientific">Zunongwangia profunda (strain DSM 18752 / CCTCC AB 206139 / SM-A87)</name>
    <name type="common">Wangia profunda</name>
    <dbReference type="NCBI Taxonomy" id="655815"/>
    <lineage>
        <taxon>Bacteria</taxon>
        <taxon>Pseudomonadati</taxon>
        <taxon>Bacteroidota</taxon>
        <taxon>Flavobacteriia</taxon>
        <taxon>Flavobacteriales</taxon>
        <taxon>Flavobacteriaceae</taxon>
        <taxon>Zunongwangia</taxon>
    </lineage>
</organism>
<name>D5BJU8_ZUNPS</name>
<dbReference type="KEGG" id="zpr:ZPR_3480"/>
<dbReference type="AlphaFoldDB" id="D5BJU8"/>
<dbReference type="Proteomes" id="UP000001654">
    <property type="component" value="Chromosome"/>
</dbReference>
<accession>D5BJU8</accession>
<evidence type="ECO:0000313" key="2">
    <source>
        <dbReference type="Proteomes" id="UP000001654"/>
    </source>
</evidence>
<dbReference type="EMBL" id="CP001650">
    <property type="protein sequence ID" value="ADF53796.1"/>
    <property type="molecule type" value="Genomic_DNA"/>
</dbReference>
<proteinExistence type="predicted"/>
<evidence type="ECO:0000313" key="1">
    <source>
        <dbReference type="EMBL" id="ADF53796.1"/>
    </source>
</evidence>
<reference evidence="1 2" key="1">
    <citation type="journal article" date="2010" name="BMC Genomics">
        <title>The complete genome of Zunongwangia profunda SM-A87 reveals its adaptation to the deep-sea environment and ecological role in sedimentary organic nitrogen degradation.</title>
        <authorList>
            <person name="Qin Q.L."/>
            <person name="Zhang X.Y."/>
            <person name="Wang X.M."/>
            <person name="Liu G.M."/>
            <person name="Chen X.L."/>
            <person name="Xie B.B."/>
            <person name="Dang H.Y."/>
            <person name="Zhou B.C."/>
            <person name="Yu J."/>
            <person name="Zhang Y.Z."/>
        </authorList>
    </citation>
    <scope>NUCLEOTIDE SEQUENCE [LARGE SCALE GENOMIC DNA]</scope>
    <source>
        <strain evidence="2">DSM 18752 / CCTCC AB 206139 / SM-A87</strain>
    </source>
</reference>
<dbReference type="PROSITE" id="PS51257">
    <property type="entry name" value="PROKAR_LIPOPROTEIN"/>
    <property type="match status" value="1"/>
</dbReference>
<sequence>MDIKNNIMNITVKTLFFFLIGLLLASCEGNDADEDYGYAYLYMPQATTSGGLNADYQVPSGGGENTYNFNYDAASQRLDIVLGVIRSGKVPAKAYSVDIISRTDTTAYISEQGLIENGIVLPEGLYELPETVSVEAGESSAAFYLSIDAQALKEEAYAGKKAIVTVGLSNPKGYEILEEYASTVVIIDVEAIRPFLSGLE</sequence>
<dbReference type="STRING" id="655815.ZPR_3480"/>
<dbReference type="eggNOG" id="ENOG502ZXEZ">
    <property type="taxonomic scope" value="Bacteria"/>
</dbReference>